<comment type="similarity">
    <text evidence="1">Belongs to the chaperonin (HSP60) family.</text>
</comment>
<dbReference type="Gene3D" id="1.10.560.10">
    <property type="entry name" value="GroEL-like equatorial domain"/>
    <property type="match status" value="1"/>
</dbReference>
<comment type="similarity">
    <text evidence="2">Belongs to the TCP-1 chaperonin family.</text>
</comment>
<dbReference type="PROSITE" id="PS00751">
    <property type="entry name" value="TCP1_2"/>
    <property type="match status" value="1"/>
</dbReference>
<organism evidence="6 7">
    <name type="scientific">Paenibacillus alba</name>
    <dbReference type="NCBI Taxonomy" id="1197127"/>
    <lineage>
        <taxon>Bacteria</taxon>
        <taxon>Bacillati</taxon>
        <taxon>Bacillota</taxon>
        <taxon>Bacilli</taxon>
        <taxon>Bacillales</taxon>
        <taxon>Paenibacillaceae</taxon>
        <taxon>Paenibacillus</taxon>
    </lineage>
</organism>
<dbReference type="EMBL" id="JARLKY010000072">
    <property type="protein sequence ID" value="MEC0230579.1"/>
    <property type="molecule type" value="Genomic_DNA"/>
</dbReference>
<dbReference type="InterPro" id="IPR017998">
    <property type="entry name" value="Chaperone_TCP-1"/>
</dbReference>
<dbReference type="InterPro" id="IPR027409">
    <property type="entry name" value="GroEL-like_apical_dom_sf"/>
</dbReference>
<feature type="non-terminal residue" evidence="6">
    <location>
        <position position="356"/>
    </location>
</feature>
<keyword evidence="5" id="KW-0143">Chaperone</keyword>
<gene>
    <name evidence="6" type="ORF">P4I72_25940</name>
</gene>
<dbReference type="Pfam" id="PF00118">
    <property type="entry name" value="Cpn60_TCP1"/>
    <property type="match status" value="1"/>
</dbReference>
<protein>
    <submittedName>
        <fullName evidence="6">TCP-1/cpn60 chaperonin family protein</fullName>
    </submittedName>
</protein>
<name>A0ABU6GAD5_9BACL</name>
<sequence>MSVNKTIHSEGEERYSTLVNNAAAVRAICSAVEGTLGPKGLDTMLVGGQGEVIITNDGVTILEKMDVTHPAARLMIQVARSQQRQIGDGTTTATVLAGALVQEGVAQVTRGVPVAKVVSGMLQGIELAVTSLQGRSRAIESLSDNALKRIAITAGREQADIARLIIQAAEAVGEVKLREDGYRFADSVLAHEEASSEVWTGILLNQKPMNLHLDEEARRDVRILVLHDALEPEAVSEESLVTEAGFQRYMQLREQFRSSLGLLQELGVGLIASDRGVDPEAEQFCSDHGILVLQRLSRRDLQLLSEHTGARPVRRTALRKSAPELGAALGSAGYAAYDERLERVRVAGGHGDQHVT</sequence>
<evidence type="ECO:0000256" key="4">
    <source>
        <dbReference type="ARBA" id="ARBA00022840"/>
    </source>
</evidence>
<dbReference type="Proteomes" id="UP001338137">
    <property type="component" value="Unassembled WGS sequence"/>
</dbReference>
<evidence type="ECO:0000256" key="3">
    <source>
        <dbReference type="ARBA" id="ARBA00022741"/>
    </source>
</evidence>
<comment type="caution">
    <text evidence="6">The sequence shown here is derived from an EMBL/GenBank/DDBJ whole genome shotgun (WGS) entry which is preliminary data.</text>
</comment>
<evidence type="ECO:0000256" key="5">
    <source>
        <dbReference type="ARBA" id="ARBA00023186"/>
    </source>
</evidence>
<evidence type="ECO:0000313" key="6">
    <source>
        <dbReference type="EMBL" id="MEC0230579.1"/>
    </source>
</evidence>
<dbReference type="Gene3D" id="3.50.7.10">
    <property type="entry name" value="GroEL"/>
    <property type="match status" value="1"/>
</dbReference>
<keyword evidence="4" id="KW-0067">ATP-binding</keyword>
<dbReference type="InterPro" id="IPR027413">
    <property type="entry name" value="GROEL-like_equatorial_sf"/>
</dbReference>
<dbReference type="InterPro" id="IPR002423">
    <property type="entry name" value="Cpn60/GroEL/TCP-1"/>
</dbReference>
<evidence type="ECO:0000256" key="1">
    <source>
        <dbReference type="ARBA" id="ARBA00006607"/>
    </source>
</evidence>
<dbReference type="PRINTS" id="PR00304">
    <property type="entry name" value="TCOMPLEXTCP1"/>
</dbReference>
<dbReference type="SUPFAM" id="SSF48592">
    <property type="entry name" value="GroEL equatorial domain-like"/>
    <property type="match status" value="1"/>
</dbReference>
<keyword evidence="7" id="KW-1185">Reference proteome</keyword>
<accession>A0ABU6GAD5</accession>
<evidence type="ECO:0000256" key="2">
    <source>
        <dbReference type="ARBA" id="ARBA00008020"/>
    </source>
</evidence>
<evidence type="ECO:0000313" key="7">
    <source>
        <dbReference type="Proteomes" id="UP001338137"/>
    </source>
</evidence>
<dbReference type="PANTHER" id="PTHR11353">
    <property type="entry name" value="CHAPERONIN"/>
    <property type="match status" value="1"/>
</dbReference>
<dbReference type="InterPro" id="IPR002194">
    <property type="entry name" value="Chaperonin_TCP-1_CS"/>
</dbReference>
<keyword evidence="3" id="KW-0547">Nucleotide-binding</keyword>
<reference evidence="6 7" key="1">
    <citation type="submission" date="2023-03" db="EMBL/GenBank/DDBJ databases">
        <title>Bacillus Genome Sequencing.</title>
        <authorList>
            <person name="Dunlap C."/>
        </authorList>
    </citation>
    <scope>NUCLEOTIDE SEQUENCE [LARGE SCALE GENOMIC DNA]</scope>
    <source>
        <strain evidence="6 7">BD-533</strain>
    </source>
</reference>
<proteinExistence type="inferred from homology"/>
<dbReference type="RefSeq" id="WP_326074590.1">
    <property type="nucleotide sequence ID" value="NZ_JARLKY010000072.1"/>
</dbReference>
<dbReference type="SUPFAM" id="SSF52029">
    <property type="entry name" value="GroEL apical domain-like"/>
    <property type="match status" value="1"/>
</dbReference>